<dbReference type="InterPro" id="IPR041664">
    <property type="entry name" value="AAA_16"/>
</dbReference>
<evidence type="ECO:0000313" key="3">
    <source>
        <dbReference type="Proteomes" id="UP000005951"/>
    </source>
</evidence>
<dbReference type="PANTHER" id="PTHR46082:SF6">
    <property type="entry name" value="AAA+ ATPASE DOMAIN-CONTAINING PROTEIN-RELATED"/>
    <property type="match status" value="1"/>
</dbReference>
<accession>K8XPX5</accession>
<dbReference type="Pfam" id="PF13424">
    <property type="entry name" value="TPR_12"/>
    <property type="match status" value="1"/>
</dbReference>
<dbReference type="PANTHER" id="PTHR46082">
    <property type="entry name" value="ATP/GTP-BINDING PROTEIN-RELATED"/>
    <property type="match status" value="1"/>
</dbReference>
<name>K8XPX5_RHOOP</name>
<protein>
    <submittedName>
        <fullName evidence="2">Nephrocystin-3</fullName>
    </submittedName>
</protein>
<evidence type="ECO:0000313" key="2">
    <source>
        <dbReference type="EMBL" id="EKT79090.1"/>
    </source>
</evidence>
<dbReference type="SUPFAM" id="SSF48452">
    <property type="entry name" value="TPR-like"/>
    <property type="match status" value="1"/>
</dbReference>
<feature type="non-terminal residue" evidence="2">
    <location>
        <position position="829"/>
    </location>
</feature>
<organism evidence="2 3">
    <name type="scientific">Rhodococcus opacus M213</name>
    <dbReference type="NCBI Taxonomy" id="1129896"/>
    <lineage>
        <taxon>Bacteria</taxon>
        <taxon>Bacillati</taxon>
        <taxon>Actinomycetota</taxon>
        <taxon>Actinomycetes</taxon>
        <taxon>Mycobacteriales</taxon>
        <taxon>Nocardiaceae</taxon>
        <taxon>Rhodococcus</taxon>
    </lineage>
</organism>
<dbReference type="Pfam" id="PF13191">
    <property type="entry name" value="AAA_16"/>
    <property type="match status" value="1"/>
</dbReference>
<sequence>MAGRLALIIGSECGTQRRLEFTGELAMTLHHTLVTAGGWRPALGRDRPVLNPSIKKFKKSVKDAFTAANTARATLLIAFIGHGMTTASQDFHLLTRNSPADPDSDTAYHLTQGIRERLNAAPYLDGLIVLIDACEAAEAIAGAADRWVEMLGAAAGRMELLVASGEDNAFDGCFTRTLTAALDNGIERGGENLLCADVLPHVAQCPGQEPRHLAFTGGWVAHGDPGLWLVPNLARVRDAVTGRASAGLVDQLTRGVVTTDAVRERLTDLVDADSGPRLRVVVGPAGSGKSTLMSLLIRPGLVDTLDITADYIAAAVFLDATSTLESLTAELIGQLARRVSGFADARDAVGAELTDEDRLTATSFELELLRPLQRCRAAGRRIRLLVDGLDQPEAGGRDNILAGITDLTRDITPGLAHVRVIVGVRSGTGVETRTELDHAHRIELTAPTPDDLRRAMPPESLSLIEQDTSGGWLIVRLLKEIHATVKGDPGAAPLPADLSTLVHARLAAAEGQTGDPAHVRALTSLLVAAGVGPTLPLPLATTAMAVLGHGRSVTQIHDDVVKLGVLVSRGKPGLPDETLGIAHTAFLSPLVTALGDEDIVSVAAHTAILSAFGELASAGPVTPDITAYTRTAAPRHHLAAGDPVSAVRALIERDSARAGDNRDRWASWLPAFQKLAGANHPATLSARGHLASWRGEAGDVARAVTEFEALLAAQQRVQGADHPDTLRTRGRLASWHGKAGDVARAITESEALLADRKHLLGPDHPDTLRTRAHLARWRGENGDLAGAIVESEALLAAQQRVQGADHPDTLRTRAHLARWRGRNGELARA</sequence>
<evidence type="ECO:0000259" key="1">
    <source>
        <dbReference type="Pfam" id="PF13191"/>
    </source>
</evidence>
<dbReference type="InterPro" id="IPR011990">
    <property type="entry name" value="TPR-like_helical_dom_sf"/>
</dbReference>
<proteinExistence type="predicted"/>
<dbReference type="EMBL" id="AJYC02000090">
    <property type="protein sequence ID" value="EKT79090.1"/>
    <property type="molecule type" value="Genomic_DNA"/>
</dbReference>
<comment type="caution">
    <text evidence="2">The sequence shown here is derived from an EMBL/GenBank/DDBJ whole genome shotgun (WGS) entry which is preliminary data.</text>
</comment>
<dbReference type="SUPFAM" id="SSF52540">
    <property type="entry name" value="P-loop containing nucleoside triphosphate hydrolases"/>
    <property type="match status" value="1"/>
</dbReference>
<reference evidence="2 3" key="1">
    <citation type="journal article" date="2013" name="Genome Announc.">
        <title>Draft Genome Sequence of Rhodococcus opacus Strain M213 Shows a Diverse Catabolic Potential.</title>
        <authorList>
            <person name="Pathak A."/>
            <person name="Green S.J."/>
            <person name="Ogram A."/>
            <person name="Chauhan A."/>
        </authorList>
    </citation>
    <scope>NUCLEOTIDE SEQUENCE [LARGE SCALE GENOMIC DNA]</scope>
    <source>
        <strain evidence="2 3">M213</strain>
    </source>
</reference>
<dbReference type="RefSeq" id="WP_005261478.1">
    <property type="nucleotide sequence ID" value="NZ_AJYC02000090.1"/>
</dbReference>
<feature type="domain" description="Orc1-like AAA ATPase" evidence="1">
    <location>
        <begin position="261"/>
        <end position="406"/>
    </location>
</feature>
<dbReference type="InterPro" id="IPR027417">
    <property type="entry name" value="P-loop_NTPase"/>
</dbReference>
<dbReference type="Proteomes" id="UP000005951">
    <property type="component" value="Unassembled WGS sequence"/>
</dbReference>
<dbReference type="Gene3D" id="1.25.40.10">
    <property type="entry name" value="Tetratricopeptide repeat domain"/>
    <property type="match status" value="1"/>
</dbReference>
<dbReference type="InterPro" id="IPR053137">
    <property type="entry name" value="NLR-like"/>
</dbReference>
<dbReference type="AlphaFoldDB" id="K8XPX5"/>
<gene>
    <name evidence="2" type="ORF">WSS_A29419</name>
</gene>